<reference evidence="1" key="1">
    <citation type="submission" date="2022-10" db="EMBL/GenBank/DDBJ databases">
        <title>Complete Genome of Trichothecium roseum strain YXFP-22015, a Plant Pathogen Isolated from Citrus.</title>
        <authorList>
            <person name="Wang Y."/>
            <person name="Zhu L."/>
        </authorList>
    </citation>
    <scope>NUCLEOTIDE SEQUENCE</scope>
    <source>
        <strain evidence="1">YXFP-22015</strain>
    </source>
</reference>
<dbReference type="EMBL" id="CM047945">
    <property type="protein sequence ID" value="KAI9898049.1"/>
    <property type="molecule type" value="Genomic_DNA"/>
</dbReference>
<proteinExistence type="predicted"/>
<keyword evidence="2" id="KW-1185">Reference proteome</keyword>
<protein>
    <submittedName>
        <fullName evidence="1">Uncharacterized protein</fullName>
    </submittedName>
</protein>
<comment type="caution">
    <text evidence="1">The sequence shown here is derived from an EMBL/GenBank/DDBJ whole genome shotgun (WGS) entry which is preliminary data.</text>
</comment>
<dbReference type="Proteomes" id="UP001163324">
    <property type="component" value="Chromosome 6"/>
</dbReference>
<evidence type="ECO:0000313" key="2">
    <source>
        <dbReference type="Proteomes" id="UP001163324"/>
    </source>
</evidence>
<sequence>MSSFKVVGVVLGSIPLLISALERYNGGLTTIKRWKKYDEERRVMIRGLVMGEMKLRNVCEKLLHGLAPPSDVEAMIQDPTGPLWKGKDIKRKILDRLNDCADMFEETPDGCLPSIEREIKRPRFSLRQSIYMELLSNIRDGVAHLETLTSQGIELEPLR</sequence>
<gene>
    <name evidence="1" type="ORF">N3K66_006409</name>
</gene>
<evidence type="ECO:0000313" key="1">
    <source>
        <dbReference type="EMBL" id="KAI9898049.1"/>
    </source>
</evidence>
<organism evidence="1 2">
    <name type="scientific">Trichothecium roseum</name>
    <dbReference type="NCBI Taxonomy" id="47278"/>
    <lineage>
        <taxon>Eukaryota</taxon>
        <taxon>Fungi</taxon>
        <taxon>Dikarya</taxon>
        <taxon>Ascomycota</taxon>
        <taxon>Pezizomycotina</taxon>
        <taxon>Sordariomycetes</taxon>
        <taxon>Hypocreomycetidae</taxon>
        <taxon>Hypocreales</taxon>
        <taxon>Hypocreales incertae sedis</taxon>
        <taxon>Trichothecium</taxon>
    </lineage>
</organism>
<accession>A0ACC0UVD9</accession>
<name>A0ACC0UVD9_9HYPO</name>